<organism evidence="1 2">
    <name type="scientific">Promicromonospora sukumoe</name>
    <dbReference type="NCBI Taxonomy" id="88382"/>
    <lineage>
        <taxon>Bacteria</taxon>
        <taxon>Bacillati</taxon>
        <taxon>Actinomycetota</taxon>
        <taxon>Actinomycetes</taxon>
        <taxon>Micrococcales</taxon>
        <taxon>Promicromonosporaceae</taxon>
        <taxon>Promicromonospora</taxon>
    </lineage>
</organism>
<proteinExistence type="predicted"/>
<comment type="caution">
    <text evidence="1">The sequence shown here is derived from an EMBL/GenBank/DDBJ whole genome shotgun (WGS) entry which is preliminary data.</text>
</comment>
<accession>A0A7W3J4X5</accession>
<protein>
    <submittedName>
        <fullName evidence="1">Uncharacterized protein</fullName>
    </submittedName>
</protein>
<evidence type="ECO:0000313" key="2">
    <source>
        <dbReference type="Proteomes" id="UP000540568"/>
    </source>
</evidence>
<dbReference type="EMBL" id="JACGWV010000001">
    <property type="protein sequence ID" value="MBA8806376.1"/>
    <property type="molecule type" value="Genomic_DNA"/>
</dbReference>
<gene>
    <name evidence="1" type="ORF">FHX71_000318</name>
</gene>
<reference evidence="1 2" key="1">
    <citation type="submission" date="2020-07" db="EMBL/GenBank/DDBJ databases">
        <title>Sequencing the genomes of 1000 actinobacteria strains.</title>
        <authorList>
            <person name="Klenk H.-P."/>
        </authorList>
    </citation>
    <scope>NUCLEOTIDE SEQUENCE [LARGE SCALE GENOMIC DNA]</scope>
    <source>
        <strain evidence="1 2">DSM 44121</strain>
    </source>
</reference>
<keyword evidence="2" id="KW-1185">Reference proteome</keyword>
<evidence type="ECO:0000313" key="1">
    <source>
        <dbReference type="EMBL" id="MBA8806376.1"/>
    </source>
</evidence>
<dbReference type="AlphaFoldDB" id="A0A7W3J4X5"/>
<dbReference type="Proteomes" id="UP000540568">
    <property type="component" value="Unassembled WGS sequence"/>
</dbReference>
<name>A0A7W3J4X5_9MICO</name>
<sequence>MEARIKKFVDDRPHFSTSLVMAINRALNTPPERR</sequence>